<dbReference type="EMBL" id="JQ015307">
    <property type="protein sequence ID" value="AEZ66195.1"/>
    <property type="molecule type" value="Genomic_DNA"/>
</dbReference>
<feature type="region of interest" description="Disordered" evidence="1">
    <location>
        <begin position="45"/>
        <end position="65"/>
    </location>
</feature>
<reference evidence="3" key="1">
    <citation type="submission" date="2011-11" db="EMBL/GenBank/DDBJ databases">
        <title>Escape from toxin-antitoxin mediated abortive infection can occur by recombination within a generalized transducing phage of Pectobacterium atrosepticum.</title>
        <authorList>
            <person name="Blower T.R."/>
            <person name="Evans T.J."/>
            <person name="Przybilski R."/>
            <person name="Fineran P.C."/>
            <person name="Salmond G.P.C."/>
        </authorList>
    </citation>
    <scope>NUCLEOTIDE SEQUENCE [LARGE SCALE GENOMIC DNA]</scope>
</reference>
<gene>
    <name evidence="2" type="ORF">phiTE_029</name>
</gene>
<organism evidence="2 3">
    <name type="scientific">Pectobacterium phage phiTE</name>
    <dbReference type="NCBI Taxonomy" id="1116482"/>
    <lineage>
        <taxon>Viruses</taxon>
        <taxon>Duplodnaviria</taxon>
        <taxon>Heunggongvirae</taxon>
        <taxon>Uroviricota</taxon>
        <taxon>Caudoviricetes</taxon>
        <taxon>Vequintavirinae</taxon>
        <taxon>Certrevirus</taxon>
        <taxon>Certrevirus phiTE</taxon>
    </lineage>
</organism>
<sequence length="196" mass="21781">MTPTFVPDLLCASQHGEGHHDPDHVAPVGGSLIIYSDLQSSETLFDTSMAKQPPPRRRSSESERYIDPVLPEKKTDFSVIFVITAISNGLAPALPREKAMWSPTRASIPKQSLITTHLDISFETEEALAYRAVLAGKVDDDLIVIGVNRDYDALIPRTNPVEAVIFQVFWIEDNLFTYRYQFVAHTSPPKISGNVS</sequence>
<reference evidence="2 3" key="2">
    <citation type="journal article" date="2012" name="PLoS Genet.">
        <title>Viral evasion of a bacterial suicide system by RNA-based molecular mimicry enables infectious altruism.</title>
        <authorList>
            <person name="Blower T.R."/>
            <person name="Evans T.J."/>
            <person name="Przybilski R."/>
            <person name="Fineran P.C."/>
            <person name="Salmond G.P."/>
        </authorList>
    </citation>
    <scope>NUCLEOTIDE SEQUENCE [LARGE SCALE GENOMIC DNA]</scope>
</reference>
<dbReference type="GeneID" id="14515224"/>
<evidence type="ECO:0000313" key="2">
    <source>
        <dbReference type="EMBL" id="AEZ66195.1"/>
    </source>
</evidence>
<proteinExistence type="predicted"/>
<accession>K9L510</accession>
<evidence type="ECO:0000313" key="3">
    <source>
        <dbReference type="Proteomes" id="UP000010999"/>
    </source>
</evidence>
<dbReference type="Proteomes" id="UP000010999">
    <property type="component" value="Segment"/>
</dbReference>
<keyword evidence="3" id="KW-1185">Reference proteome</keyword>
<dbReference type="KEGG" id="vg:14515224"/>
<protein>
    <submittedName>
        <fullName evidence="2">Uncharacterized protein</fullName>
    </submittedName>
</protein>
<evidence type="ECO:0000256" key="1">
    <source>
        <dbReference type="SAM" id="MobiDB-lite"/>
    </source>
</evidence>
<name>K9L510_9CAUD</name>
<dbReference type="RefSeq" id="YP_007392491.1">
    <property type="nucleotide sequence ID" value="NC_020201.1"/>
</dbReference>